<dbReference type="GO" id="GO:0010992">
    <property type="term" value="P:ubiquitin recycling"/>
    <property type="evidence" value="ECO:0007669"/>
    <property type="project" value="TreeGrafter"/>
</dbReference>
<dbReference type="InterPro" id="IPR013535">
    <property type="entry name" value="PUL_dom"/>
</dbReference>
<evidence type="ECO:0000256" key="6">
    <source>
        <dbReference type="SAM" id="MobiDB-lite"/>
    </source>
</evidence>
<dbReference type="InterPro" id="IPR015943">
    <property type="entry name" value="WD40/YVTN_repeat-like_dom_sf"/>
</dbReference>
<dbReference type="Pfam" id="PF08324">
    <property type="entry name" value="PUL"/>
    <property type="match status" value="1"/>
</dbReference>
<evidence type="ECO:0000256" key="1">
    <source>
        <dbReference type="ARBA" id="ARBA00004496"/>
    </source>
</evidence>
<dbReference type="InterPro" id="IPR038122">
    <property type="entry name" value="PFU_sf"/>
</dbReference>
<protein>
    <recommendedName>
        <fullName evidence="10">Phospholipase A-2-activating protein</fullName>
    </recommendedName>
</protein>
<feature type="domain" description="PUL" evidence="8">
    <location>
        <begin position="538"/>
        <end position="804"/>
    </location>
</feature>
<name>A0A1D2A1S7_AUXPR</name>
<dbReference type="PANTHER" id="PTHR19849:SF0">
    <property type="entry name" value="PHOSPHOLIPASE A-2-ACTIVATING PROTEIN"/>
    <property type="match status" value="1"/>
</dbReference>
<feature type="non-terminal residue" evidence="9">
    <location>
        <position position="1"/>
    </location>
</feature>
<reference evidence="9" key="1">
    <citation type="submission" date="2015-08" db="EMBL/GenBank/DDBJ databases">
        <authorList>
            <person name="Babu N.S."/>
            <person name="Beckwith C.J."/>
            <person name="Beseler K.G."/>
            <person name="Brison A."/>
            <person name="Carone J.V."/>
            <person name="Caskin T.P."/>
            <person name="Diamond M."/>
            <person name="Durham M.E."/>
            <person name="Foxe J.M."/>
            <person name="Go M."/>
            <person name="Henderson B.A."/>
            <person name="Jones I.B."/>
            <person name="McGettigan J.A."/>
            <person name="Micheletti S.J."/>
            <person name="Nasrallah M.E."/>
            <person name="Ortiz D."/>
            <person name="Piller C.R."/>
            <person name="Privatt S.R."/>
            <person name="Schneider S.L."/>
            <person name="Sharp S."/>
            <person name="Smith T.C."/>
            <person name="Stanton J.D."/>
            <person name="Ullery H.E."/>
            <person name="Wilson R.J."/>
            <person name="Serrano M.G."/>
            <person name="Buck G."/>
            <person name="Lee V."/>
            <person name="Wang Y."/>
            <person name="Carvalho R."/>
            <person name="Voegtly L."/>
            <person name="Shi R."/>
            <person name="Duckworth R."/>
            <person name="Johnson A."/>
            <person name="Loviza R."/>
            <person name="Walstead R."/>
            <person name="Shah Z."/>
            <person name="Kiflezghi M."/>
            <person name="Wade K."/>
            <person name="Ball S.L."/>
            <person name="Bradley K.W."/>
            <person name="Asai D.J."/>
            <person name="Bowman C.A."/>
            <person name="Russell D.A."/>
            <person name="Pope W.H."/>
            <person name="Jacobs-Sera D."/>
            <person name="Hendrix R.W."/>
            <person name="Hatfull G.F."/>
        </authorList>
    </citation>
    <scope>NUCLEOTIDE SEQUENCE</scope>
</reference>
<feature type="domain" description="PFU" evidence="7">
    <location>
        <begin position="386"/>
        <end position="488"/>
    </location>
</feature>
<dbReference type="InterPro" id="IPR019775">
    <property type="entry name" value="WD40_repeat_CS"/>
</dbReference>
<feature type="repeat" description="WD" evidence="5">
    <location>
        <begin position="243"/>
        <end position="283"/>
    </location>
</feature>
<organism evidence="9">
    <name type="scientific">Auxenochlorella protothecoides</name>
    <name type="common">Green microalga</name>
    <name type="synonym">Chlorella protothecoides</name>
    <dbReference type="NCBI Taxonomy" id="3075"/>
    <lineage>
        <taxon>Eukaryota</taxon>
        <taxon>Viridiplantae</taxon>
        <taxon>Chlorophyta</taxon>
        <taxon>core chlorophytes</taxon>
        <taxon>Trebouxiophyceae</taxon>
        <taxon>Chlorellales</taxon>
        <taxon>Chlorellaceae</taxon>
        <taxon>Auxenochlorella</taxon>
    </lineage>
</organism>
<dbReference type="InterPro" id="IPR015155">
    <property type="entry name" value="PFU"/>
</dbReference>
<dbReference type="GO" id="GO:0005634">
    <property type="term" value="C:nucleus"/>
    <property type="evidence" value="ECO:0007669"/>
    <property type="project" value="TreeGrafter"/>
</dbReference>
<feature type="repeat" description="WD" evidence="5">
    <location>
        <begin position="76"/>
        <end position="113"/>
    </location>
</feature>
<dbReference type="SMART" id="SM00320">
    <property type="entry name" value="WD40"/>
    <property type="match status" value="7"/>
</dbReference>
<dbReference type="Pfam" id="PF09070">
    <property type="entry name" value="PFU"/>
    <property type="match status" value="1"/>
</dbReference>
<feature type="repeat" description="WD" evidence="5">
    <location>
        <begin position="123"/>
        <end position="153"/>
    </location>
</feature>
<evidence type="ECO:0008006" key="10">
    <source>
        <dbReference type="Google" id="ProtNLM"/>
    </source>
</evidence>
<dbReference type="PROSITE" id="PS51396">
    <property type="entry name" value="PUL"/>
    <property type="match status" value="1"/>
</dbReference>
<feature type="repeat" description="WD" evidence="5">
    <location>
        <begin position="201"/>
        <end position="242"/>
    </location>
</feature>
<evidence type="ECO:0000256" key="5">
    <source>
        <dbReference type="PROSITE-ProRule" id="PRU00221"/>
    </source>
</evidence>
<dbReference type="Gene3D" id="2.130.10.10">
    <property type="entry name" value="YVTN repeat-like/Quinoprotein amine dehydrogenase"/>
    <property type="match status" value="2"/>
</dbReference>
<evidence type="ECO:0000313" key="9">
    <source>
        <dbReference type="EMBL" id="JAT73142.1"/>
    </source>
</evidence>
<dbReference type="PROSITE" id="PS50082">
    <property type="entry name" value="WD_REPEATS_2"/>
    <property type="match status" value="5"/>
</dbReference>
<dbReference type="PROSITE" id="PS00678">
    <property type="entry name" value="WD_REPEATS_1"/>
    <property type="match status" value="1"/>
</dbReference>
<accession>A0A1D2A1S7</accession>
<evidence type="ECO:0000259" key="8">
    <source>
        <dbReference type="PROSITE" id="PS51396"/>
    </source>
</evidence>
<dbReference type="PRINTS" id="PR00320">
    <property type="entry name" value="GPROTEINBRPT"/>
</dbReference>
<feature type="region of interest" description="Disordered" evidence="6">
    <location>
        <begin position="482"/>
        <end position="528"/>
    </location>
</feature>
<dbReference type="PROSITE" id="PS50294">
    <property type="entry name" value="WD_REPEATS_REGION"/>
    <property type="match status" value="2"/>
</dbReference>
<evidence type="ECO:0000256" key="4">
    <source>
        <dbReference type="ARBA" id="ARBA00022737"/>
    </source>
</evidence>
<dbReference type="GO" id="GO:0043161">
    <property type="term" value="P:proteasome-mediated ubiquitin-dependent protein catabolic process"/>
    <property type="evidence" value="ECO:0007669"/>
    <property type="project" value="TreeGrafter"/>
</dbReference>
<dbReference type="SUPFAM" id="SSF50978">
    <property type="entry name" value="WD40 repeat-like"/>
    <property type="match status" value="1"/>
</dbReference>
<feature type="repeat" description="WD" evidence="5">
    <location>
        <begin position="33"/>
        <end position="62"/>
    </location>
</feature>
<gene>
    <name evidence="9" type="ORF">g.25847</name>
</gene>
<dbReference type="PROSITE" id="PS51394">
    <property type="entry name" value="PFU"/>
    <property type="match status" value="1"/>
</dbReference>
<keyword evidence="3 5" id="KW-0853">WD repeat</keyword>
<evidence type="ECO:0000259" key="7">
    <source>
        <dbReference type="PROSITE" id="PS51394"/>
    </source>
</evidence>
<dbReference type="PANTHER" id="PTHR19849">
    <property type="entry name" value="PHOSPHOLIPASE A-2-ACTIVATING PROTEIN"/>
    <property type="match status" value="1"/>
</dbReference>
<dbReference type="CDD" id="cd00200">
    <property type="entry name" value="WD40"/>
    <property type="match status" value="1"/>
</dbReference>
<evidence type="ECO:0000256" key="3">
    <source>
        <dbReference type="ARBA" id="ARBA00022574"/>
    </source>
</evidence>
<dbReference type="GO" id="GO:0005737">
    <property type="term" value="C:cytoplasm"/>
    <property type="evidence" value="ECO:0007669"/>
    <property type="project" value="UniProtKB-SubCell"/>
</dbReference>
<proteinExistence type="predicted"/>
<evidence type="ECO:0000256" key="2">
    <source>
        <dbReference type="ARBA" id="ARBA00022490"/>
    </source>
</evidence>
<dbReference type="InterPro" id="IPR036322">
    <property type="entry name" value="WD40_repeat_dom_sf"/>
</dbReference>
<dbReference type="AlphaFoldDB" id="A0A1D2A1S7"/>
<keyword evidence="4" id="KW-0677">Repeat</keyword>
<dbReference type="InterPro" id="IPR001680">
    <property type="entry name" value="WD40_rpt"/>
</dbReference>
<dbReference type="InterPro" id="IPR020472">
    <property type="entry name" value="WD40_PAC1"/>
</dbReference>
<dbReference type="EMBL" id="GDKF01005480">
    <property type="protein sequence ID" value="JAT73142.1"/>
    <property type="molecule type" value="Transcribed_RNA"/>
</dbReference>
<dbReference type="Pfam" id="PF00400">
    <property type="entry name" value="WD40"/>
    <property type="match status" value="7"/>
</dbReference>
<comment type="subcellular location">
    <subcellularLocation>
        <location evidence="1">Cytoplasm</location>
    </subcellularLocation>
</comment>
<keyword evidence="2" id="KW-0963">Cytoplasm</keyword>
<dbReference type="GO" id="GO:0043130">
    <property type="term" value="F:ubiquitin binding"/>
    <property type="evidence" value="ECO:0007669"/>
    <property type="project" value="TreeGrafter"/>
</dbReference>
<sequence>LIPLFPQWLGLVFEYSWFMNMEDYTPFVLRAELRGHTEDIRVICVCDLGILTGSRDKTIKLWVEGDDGEYTEASMFVGHTDFVSALAFAPASSIHPDGLVVSGARDATVRLWNPVRFTELQILEGHKYQVTGVVILDEATIVSSSLDSTLRIWRAGVCQQVLTGHTGPVLCTLRVPRGDVWSGSGDDSIRVWREGTCVDVIPAHADTVRHLAFVPGSGQAVSASHDTTLKVWDVEARACTSQLWGHSSLVYAAAATPGGLLASGSEDNTSRLWHLGGGPSLQTLPHPGCVWTVDFLPDSDLVTGCADGVARLFTQDSSRAAGAEAVQVFEATLAAAAEAAAAKEGAGEGGAAAGLKLEDPSVLREPGTHPGQTRVVREGGTGMAYSWNAASQSWDVVGEVVGGPGGGEDTLAPAGSRVVGGRTWDYVFDVDVEDGSPPRRLPVDAGENPYVAADRFLAAEDLPTSYREQIVSFILQNTPSGQSLPGASSGHAGDPFTGANAYVPGAPSAAPPMRPSPGLTSVVGGGPDPFTGSAATPGLIPAARYLVFDALPDPAAVARKLGQLAPGVPAPVDAARVEALAAALCAPTAAAPSAAQAETLAQLLAYPAAALFPALDLARVAVARKAGGPIAQLDLGPTMAGAGDAAPGTICAALWRALQRDAPAPTRLTAARLVANLYAEPETREWARAGGAALTAALATALPPETKAARHALVTALHNAVLALVAADVAGGAEILSAASDVLLSTPGEESETRVRGLVALGTLLHTVRPLRGGARGLGLEEVAAQLGGEGGDVGQAARELRAMLAR</sequence>
<dbReference type="InterPro" id="IPR011989">
    <property type="entry name" value="ARM-like"/>
</dbReference>
<dbReference type="Gene3D" id="3.10.20.870">
    <property type="entry name" value="PFU (PLAA family ubiquitin binding), C-terminal domain"/>
    <property type="match status" value="1"/>
</dbReference>
<dbReference type="Gene3D" id="1.25.10.10">
    <property type="entry name" value="Leucine-rich Repeat Variant"/>
    <property type="match status" value="1"/>
</dbReference>